<dbReference type="STRING" id="34060.B0181_10235"/>
<reference evidence="2 4" key="1">
    <citation type="submission" date="2017-02" db="EMBL/GenBank/DDBJ databases">
        <title>Draft genome sequence of Moraxella caviae CCUG 355 type strain.</title>
        <authorList>
            <person name="Engstrom-Jakobsson H."/>
            <person name="Salva-Serra F."/>
            <person name="Thorell K."/>
            <person name="Gonzales-Siles L."/>
            <person name="Karlsson R."/>
            <person name="Boulund F."/>
            <person name="Engstrand L."/>
            <person name="Moore E."/>
        </authorList>
    </citation>
    <scope>NUCLEOTIDE SEQUENCE [LARGE SCALE GENOMIC DNA]</scope>
    <source>
        <strain evidence="2 4">CCUG 355</strain>
    </source>
</reference>
<dbReference type="Proteomes" id="UP000255279">
    <property type="component" value="Unassembled WGS sequence"/>
</dbReference>
<reference evidence="3 5" key="2">
    <citation type="submission" date="2018-06" db="EMBL/GenBank/DDBJ databases">
        <authorList>
            <consortium name="Pathogen Informatics"/>
            <person name="Doyle S."/>
        </authorList>
    </citation>
    <scope>NUCLEOTIDE SEQUENCE [LARGE SCALE GENOMIC DNA]</scope>
    <source>
        <strain evidence="3 5">NCTC10293</strain>
    </source>
</reference>
<dbReference type="Proteomes" id="UP000190435">
    <property type="component" value="Unassembled WGS sequence"/>
</dbReference>
<name>A0A1S9ZVB6_9GAMM</name>
<proteinExistence type="predicted"/>
<dbReference type="RefSeq" id="WP_078277391.1">
    <property type="nucleotide sequence ID" value="NZ_MUXU01000072.1"/>
</dbReference>
<protein>
    <submittedName>
        <fullName evidence="2">Uncharacterized protein</fullName>
    </submittedName>
</protein>
<dbReference type="EMBL" id="UGQE01000001">
    <property type="protein sequence ID" value="STZ10627.1"/>
    <property type="molecule type" value="Genomic_DNA"/>
</dbReference>
<keyword evidence="1" id="KW-0732">Signal</keyword>
<evidence type="ECO:0000313" key="3">
    <source>
        <dbReference type="EMBL" id="STZ10627.1"/>
    </source>
</evidence>
<evidence type="ECO:0000313" key="2">
    <source>
        <dbReference type="EMBL" id="OOR87472.1"/>
    </source>
</evidence>
<evidence type="ECO:0000256" key="1">
    <source>
        <dbReference type="SAM" id="SignalP"/>
    </source>
</evidence>
<dbReference type="EMBL" id="MUXU01000072">
    <property type="protein sequence ID" value="OOR87472.1"/>
    <property type="molecule type" value="Genomic_DNA"/>
</dbReference>
<organism evidence="2 4">
    <name type="scientific">Moraxella caviae</name>
    <dbReference type="NCBI Taxonomy" id="34060"/>
    <lineage>
        <taxon>Bacteria</taxon>
        <taxon>Pseudomonadati</taxon>
        <taxon>Pseudomonadota</taxon>
        <taxon>Gammaproteobacteria</taxon>
        <taxon>Moraxellales</taxon>
        <taxon>Moraxellaceae</taxon>
        <taxon>Moraxella</taxon>
    </lineage>
</organism>
<accession>A0A1S9ZVB6</accession>
<evidence type="ECO:0000313" key="5">
    <source>
        <dbReference type="Proteomes" id="UP000255279"/>
    </source>
</evidence>
<keyword evidence="4" id="KW-1185">Reference proteome</keyword>
<sequence>MLKPTNKLPAILLLATALTACATMQTPAMPSTTTEEIVLQRVQDPAIMEGVDKWARANNAQWLAAGFDHRTHKFDIEIEFYDKYTLKKLAKMERELSQITKLPVQITPVRRISP</sequence>
<feature type="chain" id="PRO_5036026375" evidence="1">
    <location>
        <begin position="23"/>
        <end position="114"/>
    </location>
</feature>
<dbReference type="PROSITE" id="PS51257">
    <property type="entry name" value="PROKAR_LIPOPROTEIN"/>
    <property type="match status" value="1"/>
</dbReference>
<evidence type="ECO:0000313" key="4">
    <source>
        <dbReference type="Proteomes" id="UP000190435"/>
    </source>
</evidence>
<feature type="signal peptide" evidence="1">
    <location>
        <begin position="1"/>
        <end position="22"/>
    </location>
</feature>
<gene>
    <name evidence="2" type="ORF">B0181_10235</name>
    <name evidence="3" type="ORF">NCTC10293_00977</name>
</gene>
<dbReference type="AlphaFoldDB" id="A0A1S9ZVB6"/>